<dbReference type="PROSITE" id="PS51352">
    <property type="entry name" value="THIOREDOXIN_2"/>
    <property type="match status" value="1"/>
</dbReference>
<organism evidence="8 9">
    <name type="scientific">Candidatus Vogelbacteria bacterium CG10_big_fil_rev_8_21_14_0_10_50_13</name>
    <dbReference type="NCBI Taxonomy" id="1975044"/>
    <lineage>
        <taxon>Bacteria</taxon>
        <taxon>Candidatus Vogeliibacteriota</taxon>
    </lineage>
</organism>
<dbReference type="Gene3D" id="3.40.30.10">
    <property type="entry name" value="Glutaredoxin"/>
    <property type="match status" value="1"/>
</dbReference>
<dbReference type="InterPro" id="IPR036249">
    <property type="entry name" value="Thioredoxin-like_sf"/>
</dbReference>
<keyword evidence="4" id="KW-1015">Disulfide bond</keyword>
<evidence type="ECO:0000256" key="3">
    <source>
        <dbReference type="ARBA" id="ARBA00023002"/>
    </source>
</evidence>
<evidence type="ECO:0000259" key="7">
    <source>
        <dbReference type="PROSITE" id="PS51352"/>
    </source>
</evidence>
<dbReference type="AlphaFoldDB" id="A0A2H0RGJ6"/>
<dbReference type="GO" id="GO:0016491">
    <property type="term" value="F:oxidoreductase activity"/>
    <property type="evidence" value="ECO:0007669"/>
    <property type="project" value="UniProtKB-KW"/>
</dbReference>
<feature type="transmembrane region" description="Helical" evidence="6">
    <location>
        <begin position="6"/>
        <end position="26"/>
    </location>
</feature>
<keyword evidence="3" id="KW-0560">Oxidoreductase</keyword>
<proteinExistence type="inferred from homology"/>
<keyword evidence="5" id="KW-0676">Redox-active center</keyword>
<sequence length="226" mass="24696">MDNQKIIWASVGVLAVLIIAGGAWWMSRGEVPTRNLGTLTEPVTATDWRKGGAEAVVEIVEYSDFECPACAAYYPILNQLVVEYPEEVALIYRYFPLPQHASAELTAAFAEAAGRQGKFWEMHNIMFDNQSAWTISSAADNEALFKTYAGQIGLNLAQLEADLADPTILAHIRAEYQSGAASGVDSTPSFFINGERIINPRRYEDFVALIEGQLSPVSGATSTNEL</sequence>
<comment type="similarity">
    <text evidence="1">Belongs to the thioredoxin family. DsbA subfamily.</text>
</comment>
<evidence type="ECO:0000256" key="5">
    <source>
        <dbReference type="ARBA" id="ARBA00023284"/>
    </source>
</evidence>
<evidence type="ECO:0000256" key="4">
    <source>
        <dbReference type="ARBA" id="ARBA00023157"/>
    </source>
</evidence>
<keyword evidence="6" id="KW-0472">Membrane</keyword>
<evidence type="ECO:0000256" key="2">
    <source>
        <dbReference type="ARBA" id="ARBA00022729"/>
    </source>
</evidence>
<reference evidence="8 9" key="1">
    <citation type="submission" date="2017-09" db="EMBL/GenBank/DDBJ databases">
        <title>Depth-based differentiation of microbial function through sediment-hosted aquifers and enrichment of novel symbionts in the deep terrestrial subsurface.</title>
        <authorList>
            <person name="Probst A.J."/>
            <person name="Ladd B."/>
            <person name="Jarett J.K."/>
            <person name="Geller-Mcgrath D.E."/>
            <person name="Sieber C.M."/>
            <person name="Emerson J.B."/>
            <person name="Anantharaman K."/>
            <person name="Thomas B.C."/>
            <person name="Malmstrom R."/>
            <person name="Stieglmeier M."/>
            <person name="Klingl A."/>
            <person name="Woyke T."/>
            <person name="Ryan C.M."/>
            <person name="Banfield J.F."/>
        </authorList>
    </citation>
    <scope>NUCLEOTIDE SEQUENCE [LARGE SCALE GENOMIC DNA]</scope>
    <source>
        <strain evidence="8">CG10_big_fil_rev_8_21_14_0_10_50_13</strain>
    </source>
</reference>
<dbReference type="EMBL" id="PCYJ01000003">
    <property type="protein sequence ID" value="PIR45681.1"/>
    <property type="molecule type" value="Genomic_DNA"/>
</dbReference>
<feature type="domain" description="Thioredoxin" evidence="7">
    <location>
        <begin position="9"/>
        <end position="215"/>
    </location>
</feature>
<dbReference type="PANTHER" id="PTHR13887">
    <property type="entry name" value="GLUTATHIONE S-TRANSFERASE KAPPA"/>
    <property type="match status" value="1"/>
</dbReference>
<dbReference type="InterPro" id="IPR013766">
    <property type="entry name" value="Thioredoxin_domain"/>
</dbReference>
<dbReference type="Pfam" id="PF13462">
    <property type="entry name" value="Thioredoxin_4"/>
    <property type="match status" value="1"/>
</dbReference>
<evidence type="ECO:0000313" key="9">
    <source>
        <dbReference type="Proteomes" id="UP000230906"/>
    </source>
</evidence>
<evidence type="ECO:0000256" key="1">
    <source>
        <dbReference type="ARBA" id="ARBA00005791"/>
    </source>
</evidence>
<dbReference type="InterPro" id="IPR012336">
    <property type="entry name" value="Thioredoxin-like_fold"/>
</dbReference>
<keyword evidence="2" id="KW-0732">Signal</keyword>
<evidence type="ECO:0000313" key="8">
    <source>
        <dbReference type="EMBL" id="PIR45681.1"/>
    </source>
</evidence>
<accession>A0A2H0RGJ6</accession>
<protein>
    <recommendedName>
        <fullName evidence="7">Thioredoxin domain-containing protein</fullName>
    </recommendedName>
</protein>
<keyword evidence="6" id="KW-0812">Transmembrane</keyword>
<dbReference type="PANTHER" id="PTHR13887:SF14">
    <property type="entry name" value="DISULFIDE BOND FORMATION PROTEIN D"/>
    <property type="match status" value="1"/>
</dbReference>
<name>A0A2H0RGJ6_9BACT</name>
<dbReference type="Proteomes" id="UP000230906">
    <property type="component" value="Unassembled WGS sequence"/>
</dbReference>
<evidence type="ECO:0000256" key="6">
    <source>
        <dbReference type="SAM" id="Phobius"/>
    </source>
</evidence>
<dbReference type="SUPFAM" id="SSF52833">
    <property type="entry name" value="Thioredoxin-like"/>
    <property type="match status" value="1"/>
</dbReference>
<comment type="caution">
    <text evidence="8">The sequence shown here is derived from an EMBL/GenBank/DDBJ whole genome shotgun (WGS) entry which is preliminary data.</text>
</comment>
<keyword evidence="6" id="KW-1133">Transmembrane helix</keyword>
<gene>
    <name evidence="8" type="ORF">COV09_00145</name>
</gene>